<feature type="non-terminal residue" evidence="2">
    <location>
        <position position="36"/>
    </location>
</feature>
<organism evidence="2">
    <name type="scientific">marine sediment metagenome</name>
    <dbReference type="NCBI Taxonomy" id="412755"/>
    <lineage>
        <taxon>unclassified sequences</taxon>
        <taxon>metagenomes</taxon>
        <taxon>ecological metagenomes</taxon>
    </lineage>
</organism>
<dbReference type="EMBL" id="BARW01021390">
    <property type="protein sequence ID" value="GAI88482.1"/>
    <property type="molecule type" value="Genomic_DNA"/>
</dbReference>
<gene>
    <name evidence="2" type="ORF">S12H4_35931</name>
</gene>
<proteinExistence type="predicted"/>
<feature type="region of interest" description="Disordered" evidence="1">
    <location>
        <begin position="1"/>
        <end position="29"/>
    </location>
</feature>
<dbReference type="AlphaFoldDB" id="X1S642"/>
<evidence type="ECO:0000313" key="2">
    <source>
        <dbReference type="EMBL" id="GAI88482.1"/>
    </source>
</evidence>
<comment type="caution">
    <text evidence="2">The sequence shown here is derived from an EMBL/GenBank/DDBJ whole genome shotgun (WGS) entry which is preliminary data.</text>
</comment>
<accession>X1S642</accession>
<name>X1S642_9ZZZZ</name>
<sequence>MPFGFGRGKRRRYGGKGRGFPGRKGLGVGPDNNCIC</sequence>
<evidence type="ECO:0000256" key="1">
    <source>
        <dbReference type="SAM" id="MobiDB-lite"/>
    </source>
</evidence>
<feature type="compositionally biased region" description="Gly residues" evidence="1">
    <location>
        <begin position="16"/>
        <end position="28"/>
    </location>
</feature>
<protein>
    <submittedName>
        <fullName evidence="2">Uncharacterized protein</fullName>
    </submittedName>
</protein>
<reference evidence="2" key="1">
    <citation type="journal article" date="2014" name="Front. Microbiol.">
        <title>High frequency of phylogenetically diverse reductive dehalogenase-homologous genes in deep subseafloor sedimentary metagenomes.</title>
        <authorList>
            <person name="Kawai M."/>
            <person name="Futagami T."/>
            <person name="Toyoda A."/>
            <person name="Takaki Y."/>
            <person name="Nishi S."/>
            <person name="Hori S."/>
            <person name="Arai W."/>
            <person name="Tsubouchi T."/>
            <person name="Morono Y."/>
            <person name="Uchiyama I."/>
            <person name="Ito T."/>
            <person name="Fujiyama A."/>
            <person name="Inagaki F."/>
            <person name="Takami H."/>
        </authorList>
    </citation>
    <scope>NUCLEOTIDE SEQUENCE</scope>
    <source>
        <strain evidence="2">Expedition CK06-06</strain>
    </source>
</reference>